<dbReference type="InterPro" id="IPR013740">
    <property type="entry name" value="Redoxin"/>
</dbReference>
<evidence type="ECO:0000313" key="8">
    <source>
        <dbReference type="Proteomes" id="UP000249614"/>
    </source>
</evidence>
<keyword evidence="5" id="KW-0732">Signal</keyword>
<feature type="chain" id="PRO_5015920257" evidence="5">
    <location>
        <begin position="25"/>
        <end position="184"/>
    </location>
</feature>
<dbReference type="PANTHER" id="PTHR42852">
    <property type="entry name" value="THIOL:DISULFIDE INTERCHANGE PROTEIN DSBE"/>
    <property type="match status" value="1"/>
</dbReference>
<dbReference type="InterPro" id="IPR013766">
    <property type="entry name" value="Thioredoxin_domain"/>
</dbReference>
<dbReference type="Gene3D" id="3.40.30.10">
    <property type="entry name" value="Glutaredoxin"/>
    <property type="match status" value="1"/>
</dbReference>
<evidence type="ECO:0000313" key="7">
    <source>
        <dbReference type="EMBL" id="PZS91898.1"/>
    </source>
</evidence>
<feature type="region of interest" description="Disordered" evidence="4">
    <location>
        <begin position="25"/>
        <end position="45"/>
    </location>
</feature>
<evidence type="ECO:0000256" key="3">
    <source>
        <dbReference type="ARBA" id="ARBA00023284"/>
    </source>
</evidence>
<evidence type="ECO:0000259" key="6">
    <source>
        <dbReference type="PROSITE" id="PS51352"/>
    </source>
</evidence>
<dbReference type="PROSITE" id="PS51352">
    <property type="entry name" value="THIOREDOXIN_2"/>
    <property type="match status" value="1"/>
</dbReference>
<dbReference type="InterPro" id="IPR036249">
    <property type="entry name" value="Thioredoxin-like_sf"/>
</dbReference>
<evidence type="ECO:0000256" key="2">
    <source>
        <dbReference type="ARBA" id="ARBA00022748"/>
    </source>
</evidence>
<dbReference type="PANTHER" id="PTHR42852:SF17">
    <property type="entry name" value="THIOREDOXIN-LIKE PROTEIN HI_1115"/>
    <property type="match status" value="1"/>
</dbReference>
<name>A0A2W6I898_STEMA</name>
<dbReference type="GO" id="GO:0017004">
    <property type="term" value="P:cytochrome complex assembly"/>
    <property type="evidence" value="ECO:0007669"/>
    <property type="project" value="UniProtKB-KW"/>
</dbReference>
<protein>
    <submittedName>
        <fullName evidence="7">Thioredoxin family protein</fullName>
    </submittedName>
</protein>
<feature type="domain" description="Thioredoxin" evidence="6">
    <location>
        <begin position="32"/>
        <end position="171"/>
    </location>
</feature>
<dbReference type="AlphaFoldDB" id="A0A2W6I898"/>
<dbReference type="CDD" id="cd02966">
    <property type="entry name" value="TlpA_like_family"/>
    <property type="match status" value="1"/>
</dbReference>
<accession>A0A2W6I898</accession>
<evidence type="ECO:0000256" key="4">
    <source>
        <dbReference type="SAM" id="MobiDB-lite"/>
    </source>
</evidence>
<evidence type="ECO:0000256" key="5">
    <source>
        <dbReference type="SAM" id="SignalP"/>
    </source>
</evidence>
<reference evidence="7 8" key="1">
    <citation type="submission" date="2016-05" db="EMBL/GenBank/DDBJ databases">
        <authorList>
            <person name="Lavstsen T."/>
            <person name="Jespersen J.S."/>
        </authorList>
    </citation>
    <scope>NUCLEOTIDE SEQUENCE [LARGE SCALE GENOMIC DNA]</scope>
    <source>
        <strain evidence="7 8">SM-5815</strain>
    </source>
</reference>
<proteinExistence type="predicted"/>
<dbReference type="InterPro" id="IPR017937">
    <property type="entry name" value="Thioredoxin_CS"/>
</dbReference>
<comment type="caution">
    <text evidence="7">The sequence shown here is derived from an EMBL/GenBank/DDBJ whole genome shotgun (WGS) entry which is preliminary data.</text>
</comment>
<gene>
    <name evidence="7" type="ORF">A7X83_07495</name>
</gene>
<evidence type="ECO:0000256" key="1">
    <source>
        <dbReference type="ARBA" id="ARBA00004196"/>
    </source>
</evidence>
<organism evidence="7 8">
    <name type="scientific">Stenotrophomonas maltophilia</name>
    <name type="common">Pseudomonas maltophilia</name>
    <name type="synonym">Xanthomonas maltophilia</name>
    <dbReference type="NCBI Taxonomy" id="40324"/>
    <lineage>
        <taxon>Bacteria</taxon>
        <taxon>Pseudomonadati</taxon>
        <taxon>Pseudomonadota</taxon>
        <taxon>Gammaproteobacteria</taxon>
        <taxon>Lysobacterales</taxon>
        <taxon>Lysobacteraceae</taxon>
        <taxon>Stenotrophomonas</taxon>
        <taxon>Stenotrophomonas maltophilia group</taxon>
    </lineage>
</organism>
<dbReference type="GO" id="GO:0015036">
    <property type="term" value="F:disulfide oxidoreductase activity"/>
    <property type="evidence" value="ECO:0007669"/>
    <property type="project" value="UniProtKB-ARBA"/>
</dbReference>
<feature type="signal peptide" evidence="5">
    <location>
        <begin position="1"/>
        <end position="24"/>
    </location>
</feature>
<dbReference type="PROSITE" id="PS00194">
    <property type="entry name" value="THIOREDOXIN_1"/>
    <property type="match status" value="1"/>
</dbReference>
<keyword evidence="2" id="KW-0201">Cytochrome c-type biogenesis</keyword>
<sequence length="184" mass="20340">MIRTLRRVLVLAAALLAAGGVATAAPVDPASRPRPNEVPPQILGKDRDGNLVDLGTQRGKVVIVTFWASWCGPCRKELPMLGNLQRVVGRDALQVYAVNFKEPRRDFISVIRNRNAPVLDYIHDAKGEVSDQYGIQTIPHMFIIGQDGRIAHIHRGYSEESLPKVIDAILAQLPEEVRNRPPQG</sequence>
<dbReference type="Pfam" id="PF08534">
    <property type="entry name" value="Redoxin"/>
    <property type="match status" value="1"/>
</dbReference>
<keyword evidence="3" id="KW-0676">Redox-active center</keyword>
<dbReference type="Proteomes" id="UP000249614">
    <property type="component" value="Unassembled WGS sequence"/>
</dbReference>
<dbReference type="InterPro" id="IPR050553">
    <property type="entry name" value="Thioredoxin_ResA/DsbE_sf"/>
</dbReference>
<dbReference type="SUPFAM" id="SSF52833">
    <property type="entry name" value="Thioredoxin-like"/>
    <property type="match status" value="1"/>
</dbReference>
<dbReference type="EMBL" id="LXXM01000172">
    <property type="protein sequence ID" value="PZS91898.1"/>
    <property type="molecule type" value="Genomic_DNA"/>
</dbReference>
<comment type="subcellular location">
    <subcellularLocation>
        <location evidence="1">Cell envelope</location>
    </subcellularLocation>
</comment>
<dbReference type="GO" id="GO:0030313">
    <property type="term" value="C:cell envelope"/>
    <property type="evidence" value="ECO:0007669"/>
    <property type="project" value="UniProtKB-SubCell"/>
</dbReference>